<dbReference type="InterPro" id="IPR026286">
    <property type="entry name" value="MaiA/AMDase"/>
</dbReference>
<dbReference type="Gene3D" id="3.40.50.12500">
    <property type="match status" value="1"/>
</dbReference>
<keyword evidence="2" id="KW-1185">Reference proteome</keyword>
<dbReference type="Pfam" id="PF17645">
    <property type="entry name" value="Amdase"/>
    <property type="match status" value="1"/>
</dbReference>
<dbReference type="InterPro" id="IPR053714">
    <property type="entry name" value="Iso_Racemase_Enz_sf"/>
</dbReference>
<dbReference type="PANTHER" id="PTHR40267:SF1">
    <property type="entry name" value="BLR3294 PROTEIN"/>
    <property type="match status" value="1"/>
</dbReference>
<comment type="caution">
    <text evidence="1">The sequence shown here is derived from an EMBL/GenBank/DDBJ whole genome shotgun (WGS) entry which is preliminary data.</text>
</comment>
<protein>
    <submittedName>
        <fullName evidence="1">Putative Asp/Glu/hydantoin racemase family</fullName>
    </submittedName>
</protein>
<dbReference type="EMBL" id="AAPJ01000001">
    <property type="protein sequence ID" value="EAS51212.1"/>
    <property type="molecule type" value="Genomic_DNA"/>
</dbReference>
<gene>
    <name evidence="1" type="ORF">SI859A1_02026</name>
</gene>
<dbReference type="BioCyc" id="AURANTIMONAS:SI859A1_02026-MONOMER"/>
<evidence type="ECO:0000313" key="2">
    <source>
        <dbReference type="Proteomes" id="UP000000321"/>
    </source>
</evidence>
<evidence type="ECO:0000313" key="1">
    <source>
        <dbReference type="EMBL" id="EAS51212.1"/>
    </source>
</evidence>
<reference evidence="1 2" key="1">
    <citation type="journal article" date="2008" name="Appl. Environ. Microbiol.">
        <title>Genomic insights into Mn(II) oxidation by the marine alphaproteobacterium Aurantimonas sp. strain SI85-9A1.</title>
        <authorList>
            <person name="Dick G.J."/>
            <person name="Podell S."/>
            <person name="Johnson H.A."/>
            <person name="Rivera-Espinoza Y."/>
            <person name="Bernier-Latmani R."/>
            <person name="McCarthy J.K."/>
            <person name="Torpey J.W."/>
            <person name="Clement B.G."/>
            <person name="Gaasterland T."/>
            <person name="Tebo B.M."/>
        </authorList>
    </citation>
    <scope>NUCLEOTIDE SEQUENCE [LARGE SCALE GENOMIC DNA]</scope>
    <source>
        <strain evidence="1 2">SI85-9A1</strain>
    </source>
</reference>
<name>Q1YN19_AURMS</name>
<dbReference type="PANTHER" id="PTHR40267">
    <property type="entry name" value="BLR3294 PROTEIN"/>
    <property type="match status" value="1"/>
</dbReference>
<accession>Q1YN19</accession>
<organism evidence="1 2">
    <name type="scientific">Aurantimonas manganoxydans (strain ATCC BAA-1229 / DSM 21871 / SI85-9A1)</name>
    <dbReference type="NCBI Taxonomy" id="287752"/>
    <lineage>
        <taxon>Bacteria</taxon>
        <taxon>Pseudomonadati</taxon>
        <taxon>Pseudomonadota</taxon>
        <taxon>Alphaproteobacteria</taxon>
        <taxon>Hyphomicrobiales</taxon>
        <taxon>Aurantimonadaceae</taxon>
        <taxon>Aurantimonas</taxon>
    </lineage>
</organism>
<dbReference type="HOGENOM" id="CLU_068086_3_0_5"/>
<dbReference type="Proteomes" id="UP000000321">
    <property type="component" value="Unassembled WGS sequence"/>
</dbReference>
<dbReference type="AlphaFoldDB" id="Q1YN19"/>
<proteinExistence type="predicted"/>
<sequence length="332" mass="34740">MPSMPNAWSFERCNVGEQAVRGLTGARGNAPFRLRVARSGFHPRHLAHAPAATGSQRASGHGDKTLFSLLKVSAMSVPITTSDLPLALDERACGRRVGLILLATDQSTEADFTRMVASDTIHVFGTRIEFANPTTTENLRAMKPRLAAAAGLLLPGEAFDVICFSCTSGTVLIGDDEIAAAIHASKPEAAVVTPPAAAAMALRALDARKISVLTPYVVPVGELMADYFVDAGFTLENFTCLEMEDDGDMARMSRASLVEAAVAATAPSAEALFISCTALRSAAAVPEIEARIGRPVVTSNLATVWATLGHCGALAARPDAGRLMGRSLPVAA</sequence>